<name>A0A1F4UMS3_UNCKA</name>
<dbReference type="CDD" id="cd19067">
    <property type="entry name" value="PfuEndoQ-like"/>
    <property type="match status" value="1"/>
</dbReference>
<proteinExistence type="predicted"/>
<dbReference type="Gene3D" id="3.20.20.140">
    <property type="entry name" value="Metal-dependent hydrolases"/>
    <property type="match status" value="1"/>
</dbReference>
<evidence type="ECO:0000313" key="1">
    <source>
        <dbReference type="EMBL" id="OGC46254.1"/>
    </source>
</evidence>
<evidence type="ECO:0008006" key="3">
    <source>
        <dbReference type="Google" id="ProtNLM"/>
    </source>
</evidence>
<dbReference type="Proteomes" id="UP000178615">
    <property type="component" value="Unassembled WGS sequence"/>
</dbReference>
<dbReference type="SUPFAM" id="SSF89550">
    <property type="entry name" value="PHP domain-like"/>
    <property type="match status" value="1"/>
</dbReference>
<comment type="caution">
    <text evidence="1">The sequence shown here is derived from an EMBL/GenBank/DDBJ whole genome shotgun (WGS) entry which is preliminary data.</text>
</comment>
<dbReference type="PANTHER" id="PTHR40084">
    <property type="entry name" value="PHOSPHOHYDROLASE, PHP FAMILY"/>
    <property type="match status" value="1"/>
</dbReference>
<protein>
    <recommendedName>
        <fullName evidence="3">DNA helicase UvrD</fullName>
    </recommendedName>
</protein>
<dbReference type="PANTHER" id="PTHR40084:SF1">
    <property type="entry name" value="PHOSPHOTRANSFERASE"/>
    <property type="match status" value="1"/>
</dbReference>
<dbReference type="AlphaFoldDB" id="A0A1F4UMS3"/>
<gene>
    <name evidence="1" type="ORF">A2V49_04590</name>
</gene>
<accession>A0A1F4UMS3</accession>
<dbReference type="EMBL" id="MEUV01000010">
    <property type="protein sequence ID" value="OGC46254.1"/>
    <property type="molecule type" value="Genomic_DNA"/>
</dbReference>
<evidence type="ECO:0000313" key="2">
    <source>
        <dbReference type="Proteomes" id="UP000178615"/>
    </source>
</evidence>
<sequence length="428" mass="48483">MEIIADFHLHSKYARATSKQSTLENIYKWCKIKGINVVGTGDFTHPLWFEEINSKLEPAEHGLYKLKNIYSKEIEEKLPVSVKNNSVRFILTTEISNIYSKYSKTRRMHNLIIFPDIDSVSKFNLKLSKIGNLKSDGRPILGLDSKILLKIVKETNNKALLIPAHIWTPWFSMFGSKSGFDTINEAFEELTPEICAIETGLSSDPFMNWRLSALDKIAIISNSDSHSVQKLGREANIFDCGLSYDDLLSAIKTNDQRLVGTIEFFPQEGMYHLDGHRKCSVRLTPAQTKSYNNICPKCHKDLVIGVLNRVDQLADRPENFVPKSHKSVEFLIPLLEILSEIYNVKNSVKVIADYEFLYTKFGSELSILKNLSISELEKCGHTKLAHAIEKMRKREVFIEPGYDGVYGVVRVFSPGESTATAGQLSLKL</sequence>
<dbReference type="InterPro" id="IPR016195">
    <property type="entry name" value="Pol/histidinol_Pase-like"/>
</dbReference>
<reference evidence="1 2" key="1">
    <citation type="journal article" date="2016" name="Nat. Commun.">
        <title>Thousands of microbial genomes shed light on interconnected biogeochemical processes in an aquifer system.</title>
        <authorList>
            <person name="Anantharaman K."/>
            <person name="Brown C.T."/>
            <person name="Hug L.A."/>
            <person name="Sharon I."/>
            <person name="Castelle C.J."/>
            <person name="Probst A.J."/>
            <person name="Thomas B.C."/>
            <person name="Singh A."/>
            <person name="Wilkins M.J."/>
            <person name="Karaoz U."/>
            <person name="Brodie E.L."/>
            <person name="Williams K.H."/>
            <person name="Hubbard S.S."/>
            <person name="Banfield J.F."/>
        </authorList>
    </citation>
    <scope>NUCLEOTIDE SEQUENCE [LARGE SCALE GENOMIC DNA]</scope>
</reference>
<organism evidence="1 2">
    <name type="scientific">candidate division WWE3 bacterium RBG_19FT_COMBO_34_6</name>
    <dbReference type="NCBI Taxonomy" id="1802612"/>
    <lineage>
        <taxon>Bacteria</taxon>
        <taxon>Katanobacteria</taxon>
    </lineage>
</organism>